<proteinExistence type="predicted"/>
<gene>
    <name evidence="1" type="ORF">J2S48_000785</name>
</gene>
<dbReference type="RefSeq" id="WP_274997474.1">
    <property type="nucleotide sequence ID" value="NZ_JAJQQP010000016.1"/>
</dbReference>
<name>A0ABU2CIU5_9MICO</name>
<keyword evidence="2" id="KW-1185">Reference proteome</keyword>
<evidence type="ECO:0000313" key="2">
    <source>
        <dbReference type="Proteomes" id="UP001183585"/>
    </source>
</evidence>
<evidence type="ECO:0000313" key="1">
    <source>
        <dbReference type="EMBL" id="MDR7381270.1"/>
    </source>
</evidence>
<reference evidence="1 2" key="1">
    <citation type="submission" date="2023-07" db="EMBL/GenBank/DDBJ databases">
        <title>Sequencing the genomes of 1000 actinobacteria strains.</title>
        <authorList>
            <person name="Klenk H.-P."/>
        </authorList>
    </citation>
    <scope>NUCLEOTIDE SEQUENCE [LARGE SCALE GENOMIC DNA]</scope>
    <source>
        <strain evidence="1 2">DSM 45554</strain>
    </source>
</reference>
<accession>A0ABU2CIU5</accession>
<dbReference type="EMBL" id="JAVDYE010000001">
    <property type="protein sequence ID" value="MDR7381270.1"/>
    <property type="molecule type" value="Genomic_DNA"/>
</dbReference>
<comment type="caution">
    <text evidence="1">The sequence shown here is derived from an EMBL/GenBank/DDBJ whole genome shotgun (WGS) entry which is preliminary data.</text>
</comment>
<organism evidence="1 2">
    <name type="scientific">Promicromonospora iranensis</name>
    <dbReference type="NCBI Taxonomy" id="1105144"/>
    <lineage>
        <taxon>Bacteria</taxon>
        <taxon>Bacillati</taxon>
        <taxon>Actinomycetota</taxon>
        <taxon>Actinomycetes</taxon>
        <taxon>Micrococcales</taxon>
        <taxon>Promicromonosporaceae</taxon>
        <taxon>Promicromonospora</taxon>
    </lineage>
</organism>
<dbReference type="Proteomes" id="UP001183585">
    <property type="component" value="Unassembled WGS sequence"/>
</dbReference>
<protein>
    <submittedName>
        <fullName evidence="1">Uncharacterized protein</fullName>
    </submittedName>
</protein>
<sequence length="173" mass="19480">MPAMNFDQALRAEPWHALALGIPGMSPGANASRLRTARRVWREYQTYSQTVYDSQIWTYDPDPQPSFCLYPLIEAGGSIQRVVDAPNFATKVLDHIGRGYREEIVSDEDGTRWERFGPGINDYRAAARETAHIRAQLQLRGLILPRPRGHAVTYGFLPPRYEPPAAPGVEPSF</sequence>